<dbReference type="RefSeq" id="WP_061264896.1">
    <property type="nucleotide sequence ID" value="NZ_JACKTK010000046.1"/>
</dbReference>
<name>A0AAE4V7M5_MYCFO</name>
<comment type="caution">
    <text evidence="3">The sequence shown here is derived from an EMBL/GenBank/DDBJ whole genome shotgun (WGS) entry which is preliminary data.</text>
</comment>
<evidence type="ECO:0000313" key="4">
    <source>
        <dbReference type="Proteomes" id="UP001186041"/>
    </source>
</evidence>
<keyword evidence="2" id="KW-0472">Membrane</keyword>
<dbReference type="Proteomes" id="UP001186041">
    <property type="component" value="Unassembled WGS sequence"/>
</dbReference>
<evidence type="ECO:0000256" key="2">
    <source>
        <dbReference type="SAM" id="Phobius"/>
    </source>
</evidence>
<feature type="coiled-coil region" evidence="1">
    <location>
        <begin position="116"/>
        <end position="165"/>
    </location>
</feature>
<feature type="transmembrane region" description="Helical" evidence="2">
    <location>
        <begin position="189"/>
        <end position="208"/>
    </location>
</feature>
<evidence type="ECO:0000313" key="3">
    <source>
        <dbReference type="EMBL" id="MDV7289384.1"/>
    </source>
</evidence>
<organism evidence="3 4">
    <name type="scientific">Mycolicibacterium fortuitum</name>
    <name type="common">Mycobacterium fortuitum</name>
    <dbReference type="NCBI Taxonomy" id="1766"/>
    <lineage>
        <taxon>Bacteria</taxon>
        <taxon>Bacillati</taxon>
        <taxon>Actinomycetota</taxon>
        <taxon>Actinomycetes</taxon>
        <taxon>Mycobacteriales</taxon>
        <taxon>Mycobacteriaceae</taxon>
        <taxon>Mycolicibacterium</taxon>
    </lineage>
</organism>
<evidence type="ECO:0000256" key="1">
    <source>
        <dbReference type="SAM" id="Coils"/>
    </source>
</evidence>
<keyword evidence="1" id="KW-0175">Coiled coil</keyword>
<protein>
    <submittedName>
        <fullName evidence="3">Uncharacterized protein</fullName>
    </submittedName>
</protein>
<feature type="transmembrane region" description="Helical" evidence="2">
    <location>
        <begin position="12"/>
        <end position="31"/>
    </location>
</feature>
<gene>
    <name evidence="3" type="ORF">R4485_04350</name>
</gene>
<reference evidence="3" key="1">
    <citation type="submission" date="2023-10" db="EMBL/GenBank/DDBJ databases">
        <title>Mycolicibacterium fortuitum clinical isolates causing pulmonary infections in humans.</title>
        <authorList>
            <person name="Mejia-Ponce P.M."/>
            <person name="Zenteno-Cuevas R."/>
            <person name="Licona-Cassani C."/>
        </authorList>
    </citation>
    <scope>NUCLEOTIDE SEQUENCE</scope>
    <source>
        <strain evidence="3">M8</strain>
    </source>
</reference>
<dbReference type="AlphaFoldDB" id="A0AAE4V7M5"/>
<sequence>MRWSGGTKRWRITVWVVLVAQMGAAVLVLGPDIDLKWWSTTLQFSGALIASVGLGWSYLRATRFWQRRWPGIRARMMRILFGMPRPQNIVVGPMGATMGLFGFHAVAKVGYNLDRAKSMEEQITQLEHFINRLMNEEIAPINNEIAKLKNGLKEARELAESKAQEVLTTTRAEIGRLAMQLDRTQAFDIRWAIVGLFIAAVGTFLQYWA</sequence>
<feature type="transmembrane region" description="Helical" evidence="2">
    <location>
        <begin position="37"/>
        <end position="59"/>
    </location>
</feature>
<accession>A0AAE4V7M5</accession>
<proteinExistence type="predicted"/>
<dbReference type="EMBL" id="JAWLVV010000002">
    <property type="protein sequence ID" value="MDV7289384.1"/>
    <property type="molecule type" value="Genomic_DNA"/>
</dbReference>
<keyword evidence="2" id="KW-1133">Transmembrane helix</keyword>
<keyword evidence="2" id="KW-0812">Transmembrane</keyword>